<dbReference type="OrthoDB" id="167809at2759"/>
<dbReference type="InterPro" id="IPR007867">
    <property type="entry name" value="GMC_OxRtase_C"/>
</dbReference>
<dbReference type="PANTHER" id="PTHR42784">
    <property type="entry name" value="PYRANOSE 2-OXIDASE"/>
    <property type="match status" value="1"/>
</dbReference>
<dbReference type="Gene3D" id="2.80.10.50">
    <property type="match status" value="1"/>
</dbReference>
<gene>
    <name evidence="7" type="ORF">V565_215690</name>
</gene>
<sequence length="843" mass="93457">MAEPKLSPGVYRIRPLSRERLYLHLDQANSHVSLRPLVTPEQGDQKWDISPVENESTYTIKHIDSAFTLAYADEEPSALSISTKEVKTEWIIKPSPSGHFSFTAARKANLAVELDIKNKDKILFNKIHPNEANQLWVFEKPKITPSSSSQNPTFTTKFFPFTARDAAEETVQDHDIIVVGSGVGGGVLIHDIYDTNFRIGSNNAKKVLLLERGGLTFHSHCLNTARPVDLVNDRGQHNDFFFHRFWGDFQIVRCCDRCQDICNRKGPGECCGGPAGQCCDNCYNKTPSFWSGGPMYNLGGRSAAWGLFIPRIHDRTLQVHFPKAIGDELLSTYYGKAEYLMNLSLPRSEKAHRYVIDRLNADGLAAVPNSRVQWNWARIASEFQRENNYSFAQGAYSSIDKILEIALGRNNDGEGSVNADPKVRVALNAEVRSLIMDWSQDPPVAIGVNVRMPEGDCVPIFVKDKGNVVLSAGSVDSAAILLRSGGDEWRQKIEAHRGLHVTDHDIYIYGSRFRYTKPTDREAYGAMKLQSYFDMDTGNTGNPEGEQKPIPVGLANMSIDSSSFLPRGVGEDSQIPNFIMAFIRECQLHDQNNIEIDPTTYEPRVTIRRGDHATDGEIKIMQKLTWSAMKTIETAIGATFVKKPANSDEIDLYLAGLGVVAHELGTLPMKDPSLKGGKGCLDDDLKVVDDICKGVYVCDLACFPFSPEVNPTLTLTALAIRLSRHLVHRTRVKPKPNRVSVVNHSGVPVLIRLSNLAKGSEKILRWLGQGDEPEEDAKTKEVKASETGWIEAAAGEIHQWERTDGLTEALFVQKRNTNSDGGFLSEPVVMSAHPGGVTVIGDN</sequence>
<evidence type="ECO:0000259" key="6">
    <source>
        <dbReference type="Pfam" id="PF05199"/>
    </source>
</evidence>
<dbReference type="AlphaFoldDB" id="A0A074S7Z3"/>
<keyword evidence="5" id="KW-0560">Oxidoreductase</keyword>
<evidence type="ECO:0000313" key="7">
    <source>
        <dbReference type="EMBL" id="KEP46157.1"/>
    </source>
</evidence>
<feature type="domain" description="Glucose-methanol-choline oxidoreductase C-terminal" evidence="6">
    <location>
        <begin position="619"/>
        <end position="719"/>
    </location>
</feature>
<comment type="similarity">
    <text evidence="2">Belongs to the GMC oxidoreductase family.</text>
</comment>
<evidence type="ECO:0000256" key="1">
    <source>
        <dbReference type="ARBA" id="ARBA00001974"/>
    </source>
</evidence>
<name>A0A074S7Z3_9AGAM</name>
<dbReference type="HOGENOM" id="CLU_018547_0_0_1"/>
<keyword evidence="8" id="KW-1185">Reference proteome</keyword>
<dbReference type="SUPFAM" id="SSF50370">
    <property type="entry name" value="Ricin B-like lectins"/>
    <property type="match status" value="1"/>
</dbReference>
<dbReference type="GO" id="GO:0016614">
    <property type="term" value="F:oxidoreductase activity, acting on CH-OH group of donors"/>
    <property type="evidence" value="ECO:0007669"/>
    <property type="project" value="InterPro"/>
</dbReference>
<dbReference type="InterPro" id="IPR036188">
    <property type="entry name" value="FAD/NAD-bd_sf"/>
</dbReference>
<comment type="cofactor">
    <cofactor evidence="1">
        <name>FAD</name>
        <dbReference type="ChEBI" id="CHEBI:57692"/>
    </cofactor>
</comment>
<comment type="caution">
    <text evidence="7">The sequence shown here is derived from an EMBL/GenBank/DDBJ whole genome shotgun (WGS) entry which is preliminary data.</text>
</comment>
<dbReference type="Pfam" id="PF05199">
    <property type="entry name" value="GMC_oxred_C"/>
    <property type="match status" value="1"/>
</dbReference>
<evidence type="ECO:0000256" key="2">
    <source>
        <dbReference type="ARBA" id="ARBA00010790"/>
    </source>
</evidence>
<accession>A0A074S7Z3</accession>
<evidence type="ECO:0000256" key="5">
    <source>
        <dbReference type="ARBA" id="ARBA00023002"/>
    </source>
</evidence>
<evidence type="ECO:0000256" key="3">
    <source>
        <dbReference type="ARBA" id="ARBA00022630"/>
    </source>
</evidence>
<proteinExistence type="inferred from homology"/>
<dbReference type="Gene3D" id="3.50.50.60">
    <property type="entry name" value="FAD/NAD(P)-binding domain"/>
    <property type="match status" value="2"/>
</dbReference>
<dbReference type="InterPro" id="IPR051473">
    <property type="entry name" value="P2Ox-like"/>
</dbReference>
<dbReference type="PANTHER" id="PTHR42784:SF1">
    <property type="entry name" value="PYRANOSE 2-OXIDASE"/>
    <property type="match status" value="1"/>
</dbReference>
<dbReference type="EMBL" id="AZST01001256">
    <property type="protein sequence ID" value="KEP46157.1"/>
    <property type="molecule type" value="Genomic_DNA"/>
</dbReference>
<dbReference type="STRING" id="1423351.A0A074S7Z3"/>
<dbReference type="SUPFAM" id="SSF51905">
    <property type="entry name" value="FAD/NAD(P)-binding domain"/>
    <property type="match status" value="1"/>
</dbReference>
<protein>
    <submittedName>
        <fullName evidence="7">GMC oxidoreductase</fullName>
    </submittedName>
</protein>
<keyword evidence="3" id="KW-0285">Flavoprotein</keyword>
<reference evidence="7 8" key="1">
    <citation type="submission" date="2013-12" db="EMBL/GenBank/DDBJ databases">
        <authorList>
            <person name="Cubeta M."/>
            <person name="Pakala S."/>
            <person name="Fedorova N."/>
            <person name="Thomas E."/>
            <person name="Dean R."/>
            <person name="Jabaji S."/>
            <person name="Neate S."/>
            <person name="Toda T."/>
            <person name="Tavantzis S."/>
            <person name="Vilgalys R."/>
            <person name="Bharathan N."/>
            <person name="Pakala S."/>
            <person name="Losada L.S."/>
            <person name="Zafar N."/>
            <person name="Nierman W."/>
        </authorList>
    </citation>
    <scope>NUCLEOTIDE SEQUENCE [LARGE SCALE GENOMIC DNA]</scope>
    <source>
        <strain evidence="7 8">123E</strain>
    </source>
</reference>
<organism evidence="7 8">
    <name type="scientific">Rhizoctonia solani 123E</name>
    <dbReference type="NCBI Taxonomy" id="1423351"/>
    <lineage>
        <taxon>Eukaryota</taxon>
        <taxon>Fungi</taxon>
        <taxon>Dikarya</taxon>
        <taxon>Basidiomycota</taxon>
        <taxon>Agaricomycotina</taxon>
        <taxon>Agaricomycetes</taxon>
        <taxon>Cantharellales</taxon>
        <taxon>Ceratobasidiaceae</taxon>
        <taxon>Rhizoctonia</taxon>
    </lineage>
</organism>
<evidence type="ECO:0000313" key="8">
    <source>
        <dbReference type="Proteomes" id="UP000027456"/>
    </source>
</evidence>
<dbReference type="Proteomes" id="UP000027456">
    <property type="component" value="Unassembled WGS sequence"/>
</dbReference>
<dbReference type="InterPro" id="IPR035992">
    <property type="entry name" value="Ricin_B-like_lectins"/>
</dbReference>
<evidence type="ECO:0000256" key="4">
    <source>
        <dbReference type="ARBA" id="ARBA00022827"/>
    </source>
</evidence>
<keyword evidence="4" id="KW-0274">FAD</keyword>